<accession>A0ABS5L2G5</accession>
<sequence>MVAFESDRYFQVWSLGHSHDALMLRSNPSWMDNSTTRIEICAWHVEALMIKPRMQGLRIARATGDEHEAACRRFGIEADAGSLFLLEAQGFTGFLVSGTPQWREAVRELGDPSLFAFRVRDIEQDEGRMEETASEVTVANID</sequence>
<dbReference type="Proteomes" id="UP000730482">
    <property type="component" value="Unassembled WGS sequence"/>
</dbReference>
<name>A0ABS5L2G5_9ACTN</name>
<proteinExistence type="predicted"/>
<evidence type="ECO:0000313" key="1">
    <source>
        <dbReference type="EMBL" id="MBS2552519.1"/>
    </source>
</evidence>
<dbReference type="EMBL" id="JAAFYZ010000193">
    <property type="protein sequence ID" value="MBS2552519.1"/>
    <property type="molecule type" value="Genomic_DNA"/>
</dbReference>
<protein>
    <submittedName>
        <fullName evidence="1">Uncharacterized protein</fullName>
    </submittedName>
</protein>
<reference evidence="1 2" key="1">
    <citation type="submission" date="2020-02" db="EMBL/GenBank/DDBJ databases">
        <title>Acidophilic actinobacteria isolated from forest soil.</title>
        <authorList>
            <person name="Golinska P."/>
        </authorList>
    </citation>
    <scope>NUCLEOTIDE SEQUENCE [LARGE SCALE GENOMIC DNA]</scope>
    <source>
        <strain evidence="1 2">NL8</strain>
    </source>
</reference>
<keyword evidence="2" id="KW-1185">Reference proteome</keyword>
<organism evidence="1 2">
    <name type="scientific">Catenulispora pinistramenti</name>
    <dbReference type="NCBI Taxonomy" id="2705254"/>
    <lineage>
        <taxon>Bacteria</taxon>
        <taxon>Bacillati</taxon>
        <taxon>Actinomycetota</taxon>
        <taxon>Actinomycetes</taxon>
        <taxon>Catenulisporales</taxon>
        <taxon>Catenulisporaceae</taxon>
        <taxon>Catenulispora</taxon>
    </lineage>
</organism>
<comment type="caution">
    <text evidence="1">The sequence shown here is derived from an EMBL/GenBank/DDBJ whole genome shotgun (WGS) entry which is preliminary data.</text>
</comment>
<dbReference type="RefSeq" id="WP_212018179.1">
    <property type="nucleotide sequence ID" value="NZ_JAAFYZ010000193.1"/>
</dbReference>
<gene>
    <name evidence="1" type="ORF">KGQ19_37260</name>
</gene>
<evidence type="ECO:0000313" key="2">
    <source>
        <dbReference type="Proteomes" id="UP000730482"/>
    </source>
</evidence>